<protein>
    <submittedName>
        <fullName evidence="2">DUF1694 domain-containing protein</fullName>
    </submittedName>
</protein>
<reference evidence="2" key="1">
    <citation type="submission" date="2016-11" db="EMBL/GenBank/DDBJ databases">
        <authorList>
            <person name="Jaros S."/>
            <person name="Januszkiewicz K."/>
            <person name="Wedrychowicz H."/>
        </authorList>
    </citation>
    <scope>NUCLEOTIDE SEQUENCE</scope>
    <source>
        <strain evidence="2">ACA-DC 565</strain>
    </source>
</reference>
<proteinExistence type="predicted"/>
<feature type="region of interest" description="Disordered" evidence="1">
    <location>
        <begin position="1"/>
        <end position="26"/>
    </location>
</feature>
<dbReference type="InterPro" id="IPR029064">
    <property type="entry name" value="Ribosomal_eL30-like_sf"/>
</dbReference>
<dbReference type="SUPFAM" id="SSF160515">
    <property type="entry name" value="YueI-like"/>
    <property type="match status" value="1"/>
</dbReference>
<gene>
    <name evidence="2" type="ORF">LREN565_0962</name>
</gene>
<evidence type="ECO:0000313" key="2">
    <source>
        <dbReference type="EMBL" id="SFZ87849.1"/>
    </source>
</evidence>
<dbReference type="EMBL" id="LT634362">
    <property type="protein sequence ID" value="SFZ87849.1"/>
    <property type="molecule type" value="Genomic_DNA"/>
</dbReference>
<accession>A0A1K2I627</accession>
<dbReference type="Gene3D" id="3.30.1330.30">
    <property type="match status" value="1"/>
</dbReference>
<feature type="compositionally biased region" description="Basic and acidic residues" evidence="1">
    <location>
        <begin position="1"/>
        <end position="13"/>
    </location>
</feature>
<dbReference type="PIRSF" id="PIRSF034303">
    <property type="entry name" value="DUF1694"/>
    <property type="match status" value="1"/>
</dbReference>
<dbReference type="Pfam" id="PF07997">
    <property type="entry name" value="DUF1694"/>
    <property type="match status" value="1"/>
</dbReference>
<name>A0A1K2I627_9LACO</name>
<evidence type="ECO:0000256" key="1">
    <source>
        <dbReference type="SAM" id="MobiDB-lite"/>
    </source>
</evidence>
<dbReference type="InterPro" id="IPR012543">
    <property type="entry name" value="DUF1694"/>
</dbReference>
<organism evidence="2">
    <name type="scientific">Loigolactobacillus rennini</name>
    <dbReference type="NCBI Taxonomy" id="238013"/>
    <lineage>
        <taxon>Bacteria</taxon>
        <taxon>Bacillati</taxon>
        <taxon>Bacillota</taxon>
        <taxon>Bacilli</taxon>
        <taxon>Lactobacillales</taxon>
        <taxon>Lactobacillaceae</taxon>
        <taxon>Loigolactobacillus</taxon>
    </lineage>
</organism>
<sequence>MAENNDLNKEIESRMTGTPQTKPDERRQYLGSLRERVLVRATVQQIAQPQTLAAFKQAAPQFKPAKLLLNGKLDPAQLKPYLQYANQHGFAFTMVNNDTAHTTPEATGLLLVAAQAVNQDNIDISQYEHEAATADKPKRSLLDELFHRN</sequence>
<dbReference type="AlphaFoldDB" id="A0A1K2I627"/>